<evidence type="ECO:0000313" key="2">
    <source>
        <dbReference type="Proteomes" id="UP000500953"/>
    </source>
</evidence>
<organism evidence="1 2">
    <name type="scientific">Nocardia terpenica</name>
    <dbReference type="NCBI Taxonomy" id="455432"/>
    <lineage>
        <taxon>Bacteria</taxon>
        <taxon>Bacillati</taxon>
        <taxon>Actinomycetota</taxon>
        <taxon>Actinomycetes</taxon>
        <taxon>Mycobacteriales</taxon>
        <taxon>Nocardiaceae</taxon>
        <taxon>Nocardia</taxon>
    </lineage>
</organism>
<protein>
    <submittedName>
        <fullName evidence="1">Uncharacterized protein</fullName>
    </submittedName>
</protein>
<name>A0A6G9Z4Y6_9NOCA</name>
<dbReference type="RefSeq" id="WP_167487881.1">
    <property type="nucleotide sequence ID" value="NZ_CP046173.1"/>
</dbReference>
<dbReference type="EMBL" id="CP046173">
    <property type="protein sequence ID" value="QIS20542.1"/>
    <property type="molecule type" value="Genomic_DNA"/>
</dbReference>
<proteinExistence type="predicted"/>
<gene>
    <name evidence="1" type="ORF">F6W96_21825</name>
</gene>
<reference evidence="1 2" key="1">
    <citation type="journal article" date="2019" name="ACS Chem. Biol.">
        <title>Identification and Mobilization of a Cryptic Antibiotic Biosynthesis Gene Locus from a Human-Pathogenic Nocardia Isolate.</title>
        <authorList>
            <person name="Herisse M."/>
            <person name="Ishida K."/>
            <person name="Porter J.L."/>
            <person name="Howden B."/>
            <person name="Hertweck C."/>
            <person name="Stinear T.P."/>
            <person name="Pidot S.J."/>
        </authorList>
    </citation>
    <scope>NUCLEOTIDE SEQUENCE [LARGE SCALE GENOMIC DNA]</scope>
    <source>
        <strain evidence="1 2">AUSMDU00012715</strain>
    </source>
</reference>
<sequence length="87" mass="9694">MAEGEQVSDPENWSGPEIEVFIDSCDRLVQDLFGIGLRLRLARDRSSPDTTDEEWSGLVDDLAVLVRDSSTAMSAISRTFSDSRSER</sequence>
<accession>A0A6G9Z4Y6</accession>
<dbReference type="Proteomes" id="UP000500953">
    <property type="component" value="Chromosome"/>
</dbReference>
<dbReference type="AlphaFoldDB" id="A0A6G9Z4Y6"/>
<evidence type="ECO:0000313" key="1">
    <source>
        <dbReference type="EMBL" id="QIS20542.1"/>
    </source>
</evidence>